<dbReference type="Pfam" id="PF13687">
    <property type="entry name" value="DUF4153"/>
    <property type="match status" value="1"/>
</dbReference>
<protein>
    <submittedName>
        <fullName evidence="1">Uncharacterized protein</fullName>
    </submittedName>
</protein>
<name>C0EHR4_9FIRM</name>
<comment type="caution">
    <text evidence="1">The sequence shown here is derived from an EMBL/GenBank/DDBJ whole genome shotgun (WGS) entry which is preliminary data.</text>
</comment>
<evidence type="ECO:0000313" key="2">
    <source>
        <dbReference type="Proteomes" id="UP000003340"/>
    </source>
</evidence>
<dbReference type="eggNOG" id="COG2205">
    <property type="taxonomic scope" value="Bacteria"/>
</dbReference>
<dbReference type="HOGENOM" id="CLU_025121_1_1_9"/>
<organism evidence="1 2">
    <name type="scientific">[Clostridium] methylpentosum DSM 5476</name>
    <dbReference type="NCBI Taxonomy" id="537013"/>
    <lineage>
        <taxon>Bacteria</taxon>
        <taxon>Bacillati</taxon>
        <taxon>Bacillota</taxon>
        <taxon>Clostridia</taxon>
        <taxon>Eubacteriales</taxon>
        <taxon>Oscillospiraceae</taxon>
        <taxon>Oscillospiraceae incertae sedis</taxon>
    </lineage>
</organism>
<dbReference type="EMBL" id="ACEC01000119">
    <property type="protein sequence ID" value="EEG28994.1"/>
    <property type="molecule type" value="Genomic_DNA"/>
</dbReference>
<sequence length="518" mass="58089">MNPTNPNPLPNDVVLSPPRPSYQQLNWDEEKRVKAVANDRMSGIFLLLVFLVCTLMSEAVFRSGLKIGTVVYFAAYTLLLYPFMLRGGAKLNWRAALLTLPIGLISLSYGLFDGHSTRFITLPVLLVLCALQIVYLVRPDKKVLLDFSNLRELLSVTLCKPFRYITAPFEVFSRKTGERKNPVLLYILLGVLLACPLLLLFLCLFASADDQFASLAGRVWSWVHTNLFSLFADILLGVLLTLFAAPLFIVCKAKMNNKPREEKQPITLHTIILATALILLLLLVLLFSAIQFEQLFLSRSWKLYEYAQQARGGFFQMTLASALLFVIAACVIRLSKKSGDRLPFAISIPTFLLCCCNLLILWSAAARMLDYIDAAGLSQKRILTLWLMALLAFSTLVVIAKILWLSLHAVRWIGIATVCAVCLLSLLNIDRIVAEDHLARNTDQLDTYYLSELSCSAAPAVAKAYQETDNPELKEQLRCVLDNYQIALAHRENLFSYTLDQPEIQRALSVLQQTSSAD</sequence>
<dbReference type="Proteomes" id="UP000003340">
    <property type="component" value="Unassembled WGS sequence"/>
</dbReference>
<dbReference type="InterPro" id="IPR025291">
    <property type="entry name" value="DUF4153"/>
</dbReference>
<keyword evidence="2" id="KW-1185">Reference proteome</keyword>
<dbReference type="STRING" id="537013.CLOSTMETH_03409"/>
<evidence type="ECO:0000313" key="1">
    <source>
        <dbReference type="EMBL" id="EEG28994.1"/>
    </source>
</evidence>
<accession>C0EHR4</accession>
<gene>
    <name evidence="1" type="ORF">CLOSTMETH_03409</name>
</gene>
<reference evidence="1 2" key="2">
    <citation type="submission" date="2009-02" db="EMBL/GenBank/DDBJ databases">
        <title>Draft genome sequence of Clostridium methylpentosum (DSM 5476).</title>
        <authorList>
            <person name="Sudarsanam P."/>
            <person name="Ley R."/>
            <person name="Guruge J."/>
            <person name="Turnbaugh P.J."/>
            <person name="Mahowald M."/>
            <person name="Liep D."/>
            <person name="Gordon J."/>
        </authorList>
    </citation>
    <scope>NUCLEOTIDE SEQUENCE [LARGE SCALE GENOMIC DNA]</scope>
    <source>
        <strain evidence="1 2">DSM 5476</strain>
    </source>
</reference>
<dbReference type="AlphaFoldDB" id="C0EHR4"/>
<reference evidence="1 2" key="1">
    <citation type="submission" date="2009-01" db="EMBL/GenBank/DDBJ databases">
        <authorList>
            <person name="Fulton L."/>
            <person name="Clifton S."/>
            <person name="Fulton B."/>
            <person name="Xu J."/>
            <person name="Minx P."/>
            <person name="Pepin K.H."/>
            <person name="Johnson M."/>
            <person name="Bhonagiri V."/>
            <person name="Nash W.E."/>
            <person name="Mardis E.R."/>
            <person name="Wilson R.K."/>
        </authorList>
    </citation>
    <scope>NUCLEOTIDE SEQUENCE [LARGE SCALE GENOMIC DNA]</scope>
    <source>
        <strain evidence="1 2">DSM 5476</strain>
    </source>
</reference>
<proteinExistence type="predicted"/>